<proteinExistence type="predicted"/>
<dbReference type="InterPro" id="IPR036689">
    <property type="entry name" value="ESAT-6-like_sf"/>
</dbReference>
<dbReference type="RefSeq" id="WP_346126147.1">
    <property type="nucleotide sequence ID" value="NZ_BAAAXC010000015.1"/>
</dbReference>
<name>A0ABV5PSH7_9ACTN</name>
<dbReference type="Gene3D" id="1.10.287.1060">
    <property type="entry name" value="ESAT-6-like"/>
    <property type="match status" value="1"/>
</dbReference>
<reference evidence="1 2" key="1">
    <citation type="submission" date="2024-09" db="EMBL/GenBank/DDBJ databases">
        <authorList>
            <person name="Sun Q."/>
            <person name="Mori K."/>
        </authorList>
    </citation>
    <scope>NUCLEOTIDE SEQUENCE [LARGE SCALE GENOMIC DNA]</scope>
    <source>
        <strain evidence="1 2">JCM 3323</strain>
    </source>
</reference>
<dbReference type="SUPFAM" id="SSF140453">
    <property type="entry name" value="EsxAB dimer-like"/>
    <property type="match status" value="1"/>
</dbReference>
<sequence length="103" mass="11368">MAEINFFQASPDQLKEAMLRVVHAAEQAEGLRTAVQQTAQYLDWGGPAAKSFARAMLGWDDNMLRVVTDLRGVAETMGANAKVYKAVDDEHEAASFVQNLINR</sequence>
<accession>A0ABV5PSH7</accession>
<dbReference type="Pfam" id="PF06013">
    <property type="entry name" value="WXG100"/>
    <property type="match status" value="1"/>
</dbReference>
<organism evidence="1 2">
    <name type="scientific">Nonomuraea roseola</name>
    <dbReference type="NCBI Taxonomy" id="46179"/>
    <lineage>
        <taxon>Bacteria</taxon>
        <taxon>Bacillati</taxon>
        <taxon>Actinomycetota</taxon>
        <taxon>Actinomycetes</taxon>
        <taxon>Streptosporangiales</taxon>
        <taxon>Streptosporangiaceae</taxon>
        <taxon>Nonomuraea</taxon>
    </lineage>
</organism>
<protein>
    <submittedName>
        <fullName evidence="1">WXG100 family type VII secretion target</fullName>
    </submittedName>
</protein>
<dbReference type="InterPro" id="IPR010310">
    <property type="entry name" value="T7SS_ESAT-6-like"/>
</dbReference>
<keyword evidence="2" id="KW-1185">Reference proteome</keyword>
<evidence type="ECO:0000313" key="2">
    <source>
        <dbReference type="Proteomes" id="UP001589646"/>
    </source>
</evidence>
<dbReference type="Proteomes" id="UP001589646">
    <property type="component" value="Unassembled WGS sequence"/>
</dbReference>
<dbReference type="EMBL" id="JBHMCE010000001">
    <property type="protein sequence ID" value="MFB9525466.1"/>
    <property type="molecule type" value="Genomic_DNA"/>
</dbReference>
<gene>
    <name evidence="1" type="ORF">ACFFRN_02420</name>
</gene>
<evidence type="ECO:0000313" key="1">
    <source>
        <dbReference type="EMBL" id="MFB9525466.1"/>
    </source>
</evidence>
<comment type="caution">
    <text evidence="1">The sequence shown here is derived from an EMBL/GenBank/DDBJ whole genome shotgun (WGS) entry which is preliminary data.</text>
</comment>